<dbReference type="STRING" id="1165094.RINTHH_21520"/>
<comment type="caution">
    <text evidence="1">The sequence shown here is derived from an EMBL/GenBank/DDBJ whole genome shotgun (WGS) entry which is preliminary data.</text>
</comment>
<reference evidence="2" key="2">
    <citation type="submission" date="2016-01" db="EMBL/GenBank/DDBJ databases">
        <title>Diatom-associated endosymboitic cyanobacterium lacks core nitrogen metabolism enzymes.</title>
        <authorList>
            <person name="Hilton J.A."/>
            <person name="Foster R.A."/>
            <person name="Tripp H.J."/>
            <person name="Carter B.J."/>
            <person name="Zehr J.P."/>
            <person name="Villareal T.A."/>
        </authorList>
    </citation>
    <scope>NUCLEOTIDE SEQUENCE [LARGE SCALE GENOMIC DNA]</scope>
    <source>
        <strain evidence="2">HH01</strain>
    </source>
</reference>
<dbReference type="Proteomes" id="UP000053051">
    <property type="component" value="Unassembled WGS sequence"/>
</dbReference>
<reference evidence="1 2" key="1">
    <citation type="submission" date="2012-05" db="EMBL/GenBank/DDBJ databases">
        <authorList>
            <person name="Hilton J."/>
        </authorList>
    </citation>
    <scope>NUCLEOTIDE SEQUENCE [LARGE SCALE GENOMIC DNA]</scope>
    <source>
        <strain evidence="1 2">HH01</strain>
    </source>
</reference>
<organism evidence="1 2">
    <name type="scientific">Richelia intracellularis HH01</name>
    <dbReference type="NCBI Taxonomy" id="1165094"/>
    <lineage>
        <taxon>Bacteria</taxon>
        <taxon>Bacillati</taxon>
        <taxon>Cyanobacteriota</taxon>
        <taxon>Cyanophyceae</taxon>
        <taxon>Nostocales</taxon>
        <taxon>Nostocaceae</taxon>
        <taxon>Richelia</taxon>
    </lineage>
</organism>
<proteinExistence type="predicted"/>
<gene>
    <name evidence="1" type="ORF">RINTHH_21520</name>
</gene>
<keyword evidence="2" id="KW-1185">Reference proteome</keyword>
<protein>
    <submittedName>
        <fullName evidence="1">Uncharacterized protein</fullName>
    </submittedName>
</protein>
<evidence type="ECO:0000313" key="2">
    <source>
        <dbReference type="Proteomes" id="UP000053051"/>
    </source>
</evidence>
<sequence length="46" mass="5327">MIQQLQHQSVNLLLIYLTEDKIETEILLILEILIKIAVDLPSIQKV</sequence>
<name>M1X0I8_9NOST</name>
<accession>M1X0I8</accession>
<evidence type="ECO:0000313" key="1">
    <source>
        <dbReference type="EMBL" id="CCH68307.1"/>
    </source>
</evidence>
<dbReference type="EMBL" id="CAIY01000085">
    <property type="protein sequence ID" value="CCH68307.1"/>
    <property type="molecule type" value="Genomic_DNA"/>
</dbReference>
<dbReference type="AlphaFoldDB" id="M1X0I8"/>